<organism evidence="2 3">
    <name type="scientific">Nepenthes gracilis</name>
    <name type="common">Slender pitcher plant</name>
    <dbReference type="NCBI Taxonomy" id="150966"/>
    <lineage>
        <taxon>Eukaryota</taxon>
        <taxon>Viridiplantae</taxon>
        <taxon>Streptophyta</taxon>
        <taxon>Embryophyta</taxon>
        <taxon>Tracheophyta</taxon>
        <taxon>Spermatophyta</taxon>
        <taxon>Magnoliopsida</taxon>
        <taxon>eudicotyledons</taxon>
        <taxon>Gunneridae</taxon>
        <taxon>Pentapetalae</taxon>
        <taxon>Caryophyllales</taxon>
        <taxon>Nepenthaceae</taxon>
        <taxon>Nepenthes</taxon>
    </lineage>
</organism>
<dbReference type="Proteomes" id="UP001279734">
    <property type="component" value="Unassembled WGS sequence"/>
</dbReference>
<accession>A0AAD3SX99</accession>
<sequence>MMGQQQTATGVSKFGVQKETMSHREFSGLEEFRWRKHEGGGGTSGGTGRTATVAAGHSGLRESRAKAIVAPILQSFNALCRPAVSRRLELTRHCILRPCLRPAFAFPPAVVYVLREQIQNALNAFRR</sequence>
<gene>
    <name evidence="2" type="ORF">Nepgr_020053</name>
</gene>
<keyword evidence="3" id="KW-1185">Reference proteome</keyword>
<dbReference type="EMBL" id="BSYO01000019">
    <property type="protein sequence ID" value="GMH18212.1"/>
    <property type="molecule type" value="Genomic_DNA"/>
</dbReference>
<evidence type="ECO:0000256" key="1">
    <source>
        <dbReference type="SAM" id="MobiDB-lite"/>
    </source>
</evidence>
<proteinExistence type="predicted"/>
<protein>
    <submittedName>
        <fullName evidence="2">Uncharacterized protein</fullName>
    </submittedName>
</protein>
<name>A0AAD3SX99_NEPGR</name>
<feature type="region of interest" description="Disordered" evidence="1">
    <location>
        <begin position="34"/>
        <end position="58"/>
    </location>
</feature>
<reference evidence="2" key="1">
    <citation type="submission" date="2023-05" db="EMBL/GenBank/DDBJ databases">
        <title>Nepenthes gracilis genome sequencing.</title>
        <authorList>
            <person name="Fukushima K."/>
        </authorList>
    </citation>
    <scope>NUCLEOTIDE SEQUENCE</scope>
    <source>
        <strain evidence="2">SING2019-196</strain>
    </source>
</reference>
<dbReference type="AlphaFoldDB" id="A0AAD3SX99"/>
<evidence type="ECO:0000313" key="3">
    <source>
        <dbReference type="Proteomes" id="UP001279734"/>
    </source>
</evidence>
<comment type="caution">
    <text evidence="2">The sequence shown here is derived from an EMBL/GenBank/DDBJ whole genome shotgun (WGS) entry which is preliminary data.</text>
</comment>
<evidence type="ECO:0000313" key="2">
    <source>
        <dbReference type="EMBL" id="GMH18212.1"/>
    </source>
</evidence>